<evidence type="ECO:0000256" key="4">
    <source>
        <dbReference type="ARBA" id="ARBA00022475"/>
    </source>
</evidence>
<dbReference type="InterPro" id="IPR006153">
    <property type="entry name" value="Cation/H_exchanger_TM"/>
</dbReference>
<feature type="transmembrane region" description="Helical" evidence="9">
    <location>
        <begin position="63"/>
        <end position="81"/>
    </location>
</feature>
<reference evidence="12 13" key="1">
    <citation type="submission" date="2019-07" db="EMBL/GenBank/DDBJ databases">
        <title>Whole genome shotgun sequence of Oceanithermus desulfurans NBRC 100063.</title>
        <authorList>
            <person name="Hosoyama A."/>
            <person name="Uohara A."/>
            <person name="Ohji S."/>
            <person name="Ichikawa N."/>
        </authorList>
    </citation>
    <scope>NUCLEOTIDE SEQUENCE [LARGE SCALE GENOMIC DNA]</scope>
    <source>
        <strain evidence="12 13">NBRC 100063</strain>
    </source>
</reference>
<dbReference type="GO" id="GO:1902600">
    <property type="term" value="P:proton transmembrane transport"/>
    <property type="evidence" value="ECO:0007669"/>
    <property type="project" value="InterPro"/>
</dbReference>
<dbReference type="Pfam" id="PF02254">
    <property type="entry name" value="TrkA_N"/>
    <property type="match status" value="1"/>
</dbReference>
<evidence type="ECO:0000256" key="3">
    <source>
        <dbReference type="ARBA" id="ARBA00022449"/>
    </source>
</evidence>
<organism evidence="12 13">
    <name type="scientific">Oceanithermus desulfurans NBRC 100063</name>
    <dbReference type="NCBI Taxonomy" id="1227550"/>
    <lineage>
        <taxon>Bacteria</taxon>
        <taxon>Thermotogati</taxon>
        <taxon>Deinococcota</taxon>
        <taxon>Deinococci</taxon>
        <taxon>Thermales</taxon>
        <taxon>Thermaceae</taxon>
        <taxon>Oceanithermus</taxon>
    </lineage>
</organism>
<dbReference type="GO" id="GO:0006813">
    <property type="term" value="P:potassium ion transport"/>
    <property type="evidence" value="ECO:0007669"/>
    <property type="project" value="InterPro"/>
</dbReference>
<dbReference type="GO" id="GO:0015297">
    <property type="term" value="F:antiporter activity"/>
    <property type="evidence" value="ECO:0007669"/>
    <property type="project" value="UniProtKB-KW"/>
</dbReference>
<feature type="transmembrane region" description="Helical" evidence="9">
    <location>
        <begin position="190"/>
        <end position="211"/>
    </location>
</feature>
<keyword evidence="7" id="KW-0406">Ion transport</keyword>
<dbReference type="InterPro" id="IPR003148">
    <property type="entry name" value="RCK_N"/>
</dbReference>
<evidence type="ECO:0000256" key="1">
    <source>
        <dbReference type="ARBA" id="ARBA00004651"/>
    </source>
</evidence>
<keyword evidence="5 9" id="KW-0812">Transmembrane</keyword>
<dbReference type="GO" id="GO:0005886">
    <property type="term" value="C:plasma membrane"/>
    <property type="evidence" value="ECO:0007669"/>
    <property type="project" value="UniProtKB-SubCell"/>
</dbReference>
<keyword evidence="6 9" id="KW-1133">Transmembrane helix</keyword>
<dbReference type="Pfam" id="PF00999">
    <property type="entry name" value="Na_H_Exchanger"/>
    <property type="match status" value="1"/>
</dbReference>
<feature type="transmembrane region" description="Helical" evidence="9">
    <location>
        <begin position="277"/>
        <end position="299"/>
    </location>
</feature>
<feature type="transmembrane region" description="Helical" evidence="9">
    <location>
        <begin position="157"/>
        <end position="178"/>
    </location>
</feature>
<evidence type="ECO:0000259" key="11">
    <source>
        <dbReference type="Pfam" id="PF02254"/>
    </source>
</evidence>
<evidence type="ECO:0000256" key="7">
    <source>
        <dbReference type="ARBA" id="ARBA00023065"/>
    </source>
</evidence>
<dbReference type="InterPro" id="IPR036291">
    <property type="entry name" value="NAD(P)-bd_dom_sf"/>
</dbReference>
<feature type="domain" description="Cation/H+ exchanger transmembrane" evidence="10">
    <location>
        <begin position="22"/>
        <end position="394"/>
    </location>
</feature>
<keyword evidence="8 9" id="KW-0472">Membrane</keyword>
<gene>
    <name evidence="12" type="ORF">ODE01S_13930</name>
</gene>
<feature type="transmembrane region" description="Helical" evidence="9">
    <location>
        <begin position="223"/>
        <end position="241"/>
    </location>
</feature>
<feature type="transmembrane region" description="Helical" evidence="9">
    <location>
        <begin position="337"/>
        <end position="359"/>
    </location>
</feature>
<evidence type="ECO:0000259" key="10">
    <source>
        <dbReference type="Pfam" id="PF00999"/>
    </source>
</evidence>
<feature type="transmembrane region" description="Helical" evidence="9">
    <location>
        <begin position="32"/>
        <end position="51"/>
    </location>
</feature>
<feature type="domain" description="RCK N-terminal" evidence="11">
    <location>
        <begin position="408"/>
        <end position="498"/>
    </location>
</feature>
<feature type="transmembrane region" description="Helical" evidence="9">
    <location>
        <begin position="305"/>
        <end position="325"/>
    </location>
</feature>
<feature type="transmembrane region" description="Helical" evidence="9">
    <location>
        <begin position="6"/>
        <end position="25"/>
    </location>
</feature>
<dbReference type="AlphaFoldDB" id="A0A511RJY0"/>
<evidence type="ECO:0000256" key="9">
    <source>
        <dbReference type="SAM" id="Phobius"/>
    </source>
</evidence>
<proteinExistence type="predicted"/>
<dbReference type="InterPro" id="IPR038770">
    <property type="entry name" value="Na+/solute_symporter_sf"/>
</dbReference>
<dbReference type="PANTHER" id="PTHR32507">
    <property type="entry name" value="NA(+)/H(+) ANTIPORTER 1"/>
    <property type="match status" value="1"/>
</dbReference>
<dbReference type="Gene3D" id="3.40.50.720">
    <property type="entry name" value="NAD(P)-binding Rossmann-like Domain"/>
    <property type="match status" value="1"/>
</dbReference>
<comment type="subcellular location">
    <subcellularLocation>
        <location evidence="1">Cell membrane</location>
        <topology evidence="1">Multi-pass membrane protein</topology>
    </subcellularLocation>
</comment>
<evidence type="ECO:0000313" key="13">
    <source>
        <dbReference type="Proteomes" id="UP000321827"/>
    </source>
</evidence>
<feature type="transmembrane region" description="Helical" evidence="9">
    <location>
        <begin position="371"/>
        <end position="394"/>
    </location>
</feature>
<evidence type="ECO:0000313" key="12">
    <source>
        <dbReference type="EMBL" id="GEM89959.1"/>
    </source>
</evidence>
<dbReference type="Proteomes" id="UP000321827">
    <property type="component" value="Unassembled WGS sequence"/>
</dbReference>
<keyword evidence="4" id="KW-1003">Cell membrane</keyword>
<dbReference type="EMBL" id="BJXN01000008">
    <property type="protein sequence ID" value="GEM89959.1"/>
    <property type="molecule type" value="Genomic_DNA"/>
</dbReference>
<sequence length="611" mass="64890">MPHEQALLLTVSWAVGLGLAAQLVAHRLRIPAIVLLLVTGVLAGPSVLGWVHPEYMGEGLGVLVKLAVAVILFEGALSLRLEDLRRAASEVRGLITTGVVVTWVLATLAAYALAGFSWPLAILFGSLMTVTGPTVVQPLLRRVRVPRKLKAILEGEAILVDPVGAVLAVAVMDVVLGLSGAHPLTWYGAIWAYFGRLLTGGAVGAVGALLLSRLFRRHDWVPLELRNLVALAGVWVAFAVAEALLPEAGLMAAVAMGLVFQRSEVPEERRLRHFKEQLTVLGISVLFILLAADLPLAVVREAGWPAFWTALVLALVVRPLAVAAATWRSPLSWREKFFVAWIGPRGIVAASVASLFALALRGAGIPGGDALLAAVFVTIFVTVTLAGLTAPWVARLLGLTRGTGKLAIIVGAGPLARTVGQLMKEHGRRVVLVDRNQSLVWAARRAGLEAVLGNALEEDTLAGVGADEAETLLAATTNAEVNVLAVAIAREEFHTARAYPVVDAKGVSAEMVEQIGGQIAFGRPIDIRDWEHALNYEAVVTLEWAVPEGFAGGAVGQLELPDFLLPLVRLRGEEAEIVHAAQTWSRGERVVFVARAPEDEVKAALDALAQS</sequence>
<feature type="transmembrane region" description="Helical" evidence="9">
    <location>
        <begin position="118"/>
        <end position="136"/>
    </location>
</feature>
<accession>A0A511RJY0</accession>
<dbReference type="OrthoDB" id="1757035at2"/>
<evidence type="ECO:0000256" key="6">
    <source>
        <dbReference type="ARBA" id="ARBA00022989"/>
    </source>
</evidence>
<feature type="transmembrane region" description="Helical" evidence="9">
    <location>
        <begin position="93"/>
        <end position="112"/>
    </location>
</feature>
<evidence type="ECO:0000256" key="8">
    <source>
        <dbReference type="ARBA" id="ARBA00023136"/>
    </source>
</evidence>
<dbReference type="Gene3D" id="1.20.1530.20">
    <property type="match status" value="1"/>
</dbReference>
<dbReference type="RefSeq" id="WP_147147269.1">
    <property type="nucleotide sequence ID" value="NZ_BJXN01000008.1"/>
</dbReference>
<keyword evidence="2" id="KW-0813">Transport</keyword>
<dbReference type="PANTHER" id="PTHR32507:SF0">
    <property type="entry name" value="NA(+)_H(+) ANTIPORTER 2-RELATED"/>
    <property type="match status" value="1"/>
</dbReference>
<evidence type="ECO:0000256" key="2">
    <source>
        <dbReference type="ARBA" id="ARBA00022448"/>
    </source>
</evidence>
<comment type="caution">
    <text evidence="12">The sequence shown here is derived from an EMBL/GenBank/DDBJ whole genome shotgun (WGS) entry which is preliminary data.</text>
</comment>
<protein>
    <submittedName>
        <fullName evidence="12">Sodium/hydrogen antiporter</fullName>
    </submittedName>
</protein>
<dbReference type="SUPFAM" id="SSF51735">
    <property type="entry name" value="NAD(P)-binding Rossmann-fold domains"/>
    <property type="match status" value="1"/>
</dbReference>
<name>A0A511RJY0_9DEIN</name>
<evidence type="ECO:0000256" key="5">
    <source>
        <dbReference type="ARBA" id="ARBA00022692"/>
    </source>
</evidence>
<keyword evidence="3" id="KW-0050">Antiport</keyword>